<dbReference type="EMBL" id="CP003058">
    <property type="protein sequence ID" value="AEQ21297.1"/>
    <property type="molecule type" value="Genomic_DNA"/>
</dbReference>
<keyword evidence="1" id="KW-0812">Transmembrane</keyword>
<name>G4Q5Z6_ACIIR</name>
<reference evidence="2 3" key="1">
    <citation type="journal article" date="2011" name="J. Bacteriol.">
        <title>Complete genome sequence of Acidaminococcus intestini RYC-MR95, a Gram-negative bacterium from the phylum Firmicutes.</title>
        <authorList>
            <person name="D'Auria G."/>
            <person name="Galan J.C."/>
            <person name="Rodriguez-Alcayna M."/>
            <person name="Moya A."/>
            <person name="Baquero F."/>
            <person name="Latorre A."/>
        </authorList>
    </citation>
    <scope>NUCLEOTIDE SEQUENCE [LARGE SCALE GENOMIC DNA]</scope>
    <source>
        <strain evidence="2 3">RyC-MR95</strain>
    </source>
</reference>
<feature type="transmembrane region" description="Helical" evidence="1">
    <location>
        <begin position="9"/>
        <end position="32"/>
    </location>
</feature>
<evidence type="ECO:0000313" key="3">
    <source>
        <dbReference type="Proteomes" id="UP000007093"/>
    </source>
</evidence>
<organism evidence="2 3">
    <name type="scientific">Acidaminococcus intestini (strain RyC-MR95)</name>
    <dbReference type="NCBI Taxonomy" id="568816"/>
    <lineage>
        <taxon>Bacteria</taxon>
        <taxon>Bacillati</taxon>
        <taxon>Bacillota</taxon>
        <taxon>Negativicutes</taxon>
        <taxon>Acidaminococcales</taxon>
        <taxon>Acidaminococcaceae</taxon>
        <taxon>Acidaminococcus</taxon>
    </lineage>
</organism>
<evidence type="ECO:0000256" key="1">
    <source>
        <dbReference type="SAM" id="Phobius"/>
    </source>
</evidence>
<dbReference type="KEGG" id="ain:Acin_0044"/>
<keyword evidence="1" id="KW-0472">Membrane</keyword>
<dbReference type="AlphaFoldDB" id="G4Q5Z6"/>
<evidence type="ECO:0000313" key="2">
    <source>
        <dbReference type="EMBL" id="AEQ21297.1"/>
    </source>
</evidence>
<dbReference type="PATRIC" id="fig|568816.4.peg.40"/>
<gene>
    <name evidence="2" type="ordered locus">Acin_0044</name>
</gene>
<dbReference type="InParanoid" id="G4Q5Z6"/>
<protein>
    <submittedName>
        <fullName evidence="2">Uncharacterized protein</fullName>
    </submittedName>
</protein>
<keyword evidence="1" id="KW-1133">Transmembrane helix</keyword>
<sequence length="42" mass="5241">MYRIEDISFLLYFDLATLYFGKFDVLFQYLFVYDPTNFREEP</sequence>
<proteinExistence type="predicted"/>
<keyword evidence="3" id="KW-1185">Reference proteome</keyword>
<dbReference type="Proteomes" id="UP000007093">
    <property type="component" value="Chromosome"/>
</dbReference>
<dbReference type="HOGENOM" id="CLU_3245824_0_0_9"/>
<accession>G4Q5Z6</accession>